<dbReference type="InterPro" id="IPR036206">
    <property type="entry name" value="ThiamineP_synth_sf"/>
</dbReference>
<feature type="binding site" evidence="10">
    <location>
        <begin position="149"/>
        <end position="151"/>
    </location>
    <ligand>
        <name>2-[(2R,5Z)-2-carboxy-4-methylthiazol-5(2H)-ylidene]ethyl phosphate</name>
        <dbReference type="ChEBI" id="CHEBI:62899"/>
    </ligand>
</feature>
<dbReference type="HAMAP" id="MF_00097">
    <property type="entry name" value="TMP_synthase"/>
    <property type="match status" value="1"/>
</dbReference>
<name>A0A1R4JP06_9MICO</name>
<accession>A0A1R4JP06</accession>
<protein>
    <recommendedName>
        <fullName evidence="10">Thiamine-phosphate synthase</fullName>
        <shortName evidence="10">TP synthase</shortName>
        <shortName evidence="10">TPS</shortName>
        <ecNumber evidence="10">2.5.1.3</ecNumber>
    </recommendedName>
    <alternativeName>
        <fullName evidence="10">Thiamine-phosphate pyrophosphorylase</fullName>
        <shortName evidence="10">TMP pyrophosphorylase</shortName>
        <shortName evidence="10">TMP-PPase</shortName>
    </alternativeName>
</protein>
<feature type="binding site" evidence="10">
    <location>
        <begin position="48"/>
        <end position="52"/>
    </location>
    <ligand>
        <name>4-amino-2-methyl-5-(diphosphooxymethyl)pyrimidine</name>
        <dbReference type="ChEBI" id="CHEBI:57841"/>
    </ligand>
</feature>
<evidence type="ECO:0000259" key="13">
    <source>
        <dbReference type="Pfam" id="PF02581"/>
    </source>
</evidence>
<feature type="binding site" evidence="10">
    <location>
        <position position="104"/>
    </location>
    <ligand>
        <name>Mg(2+)</name>
        <dbReference type="ChEBI" id="CHEBI:18420"/>
    </ligand>
</feature>
<dbReference type="GO" id="GO:0009229">
    <property type="term" value="P:thiamine diphosphate biosynthetic process"/>
    <property type="evidence" value="ECO:0007669"/>
    <property type="project" value="UniProtKB-UniRule"/>
</dbReference>
<dbReference type="UniPathway" id="UPA00060">
    <property type="reaction ID" value="UER00141"/>
</dbReference>
<dbReference type="Pfam" id="PF02581">
    <property type="entry name" value="TMP-TENI"/>
    <property type="match status" value="1"/>
</dbReference>
<evidence type="ECO:0000313" key="14">
    <source>
        <dbReference type="EMBL" id="SJN33525.1"/>
    </source>
</evidence>
<evidence type="ECO:0000256" key="2">
    <source>
        <dbReference type="ARBA" id="ARBA00005165"/>
    </source>
</evidence>
<dbReference type="EC" id="2.5.1.3" evidence="10"/>
<keyword evidence="6 10" id="KW-0784">Thiamine biosynthesis</keyword>
<keyword evidence="15" id="KW-1185">Reference proteome</keyword>
<evidence type="ECO:0000256" key="6">
    <source>
        <dbReference type="ARBA" id="ARBA00022977"/>
    </source>
</evidence>
<comment type="catalytic activity">
    <reaction evidence="9 10 11">
        <text>2-[(2R,5Z)-2-carboxy-4-methylthiazol-5(2H)-ylidene]ethyl phosphate + 4-amino-2-methyl-5-(diphosphooxymethyl)pyrimidine + 2 H(+) = thiamine phosphate + CO2 + diphosphate</text>
        <dbReference type="Rhea" id="RHEA:47844"/>
        <dbReference type="ChEBI" id="CHEBI:15378"/>
        <dbReference type="ChEBI" id="CHEBI:16526"/>
        <dbReference type="ChEBI" id="CHEBI:33019"/>
        <dbReference type="ChEBI" id="CHEBI:37575"/>
        <dbReference type="ChEBI" id="CHEBI:57841"/>
        <dbReference type="ChEBI" id="CHEBI:62899"/>
        <dbReference type="EC" id="2.5.1.3"/>
    </reaction>
</comment>
<feature type="binding site" evidence="10">
    <location>
        <position position="80"/>
    </location>
    <ligand>
        <name>Mg(2+)</name>
        <dbReference type="ChEBI" id="CHEBI:18420"/>
    </ligand>
</feature>
<sequence>MTRRSGPPARIDPAALAGYLVTDTGLCGARGVVDTVALAVEGGIGTVQLREKTASAREAYALLLRLAEVVAGRAVLLVDDRVDLFLAARAAGARVDGVHLGQDDLPALAARALIGPDAVLGISAATPDQVATASIPEVDYLGIGAIRATTTKPDHPTPLGIDGFARLAAASTHPSVAIGGIGLDDVAPLRAAGAAGVAVVSLICAAEDPARVARAVVGSRPDAAGRGR</sequence>
<keyword evidence="5 10" id="KW-0460">Magnesium</keyword>
<feature type="binding site" evidence="10">
    <location>
        <position position="79"/>
    </location>
    <ligand>
        <name>4-amino-2-methyl-5-(diphosphooxymethyl)pyrimidine</name>
        <dbReference type="ChEBI" id="CHEBI:57841"/>
    </ligand>
</feature>
<dbReference type="EMBL" id="FUKR01000048">
    <property type="protein sequence ID" value="SJN33525.1"/>
    <property type="molecule type" value="Genomic_DNA"/>
</dbReference>
<comment type="similarity">
    <text evidence="10 11">Belongs to the thiamine-phosphate synthase family.</text>
</comment>
<evidence type="ECO:0000256" key="1">
    <source>
        <dbReference type="ARBA" id="ARBA00003814"/>
    </source>
</evidence>
<proteinExistence type="inferred from homology"/>
<dbReference type="InterPro" id="IPR022998">
    <property type="entry name" value="ThiamineP_synth_TenI"/>
</dbReference>
<dbReference type="GO" id="GO:0000287">
    <property type="term" value="F:magnesium ion binding"/>
    <property type="evidence" value="ECO:0007669"/>
    <property type="project" value="UniProtKB-UniRule"/>
</dbReference>
<feature type="domain" description="Thiamine phosphate synthase/TenI" evidence="13">
    <location>
        <begin position="19"/>
        <end position="203"/>
    </location>
</feature>
<dbReference type="PANTHER" id="PTHR20857">
    <property type="entry name" value="THIAMINE-PHOSPHATE PYROPHOSPHORYLASE"/>
    <property type="match status" value="1"/>
</dbReference>
<comment type="cofactor">
    <cofactor evidence="10">
        <name>Mg(2+)</name>
        <dbReference type="ChEBI" id="CHEBI:18420"/>
    </cofactor>
    <text evidence="10">Binds 1 Mg(2+) ion per subunit.</text>
</comment>
<evidence type="ECO:0000256" key="7">
    <source>
        <dbReference type="ARBA" id="ARBA00047334"/>
    </source>
</evidence>
<evidence type="ECO:0000256" key="8">
    <source>
        <dbReference type="ARBA" id="ARBA00047851"/>
    </source>
</evidence>
<keyword evidence="3 10" id="KW-0808">Transferase</keyword>
<dbReference type="GO" id="GO:0004789">
    <property type="term" value="F:thiamine-phosphate diphosphorylase activity"/>
    <property type="evidence" value="ECO:0007669"/>
    <property type="project" value="UniProtKB-UniRule"/>
</dbReference>
<feature type="binding site" evidence="10">
    <location>
        <position position="180"/>
    </location>
    <ligand>
        <name>2-[(2R,5Z)-2-carboxy-4-methylthiazol-5(2H)-ylidene]ethyl phosphate</name>
        <dbReference type="ChEBI" id="CHEBI:62899"/>
    </ligand>
</feature>
<evidence type="ECO:0000256" key="5">
    <source>
        <dbReference type="ARBA" id="ARBA00022842"/>
    </source>
</evidence>
<dbReference type="PANTHER" id="PTHR20857:SF15">
    <property type="entry name" value="THIAMINE-PHOSPHATE SYNTHASE"/>
    <property type="match status" value="1"/>
</dbReference>
<dbReference type="GO" id="GO:0005737">
    <property type="term" value="C:cytoplasm"/>
    <property type="evidence" value="ECO:0007669"/>
    <property type="project" value="TreeGrafter"/>
</dbReference>
<dbReference type="InterPro" id="IPR013785">
    <property type="entry name" value="Aldolase_TIM"/>
</dbReference>
<dbReference type="Proteomes" id="UP000196778">
    <property type="component" value="Unassembled WGS sequence"/>
</dbReference>
<reference evidence="15" key="1">
    <citation type="submission" date="2017-02" db="EMBL/GenBank/DDBJ databases">
        <authorList>
            <person name="Dridi B."/>
        </authorList>
    </citation>
    <scope>NUCLEOTIDE SEQUENCE [LARGE SCALE GENOMIC DNA]</scope>
    <source>
        <strain evidence="15">EB411</strain>
    </source>
</reference>
<evidence type="ECO:0000256" key="11">
    <source>
        <dbReference type="RuleBase" id="RU003826"/>
    </source>
</evidence>
<dbReference type="InterPro" id="IPR034291">
    <property type="entry name" value="TMP_synthase"/>
</dbReference>
<comment type="function">
    <text evidence="1 10">Condenses 4-methyl-5-(beta-hydroxyethyl)thiazole monophosphate (THZ-P) and 2-methyl-4-amino-5-hydroxymethyl pyrimidine pyrophosphate (HMP-PP) to form thiamine monophosphate (TMP).</text>
</comment>
<dbReference type="Gene3D" id="3.20.20.70">
    <property type="entry name" value="Aldolase class I"/>
    <property type="match status" value="1"/>
</dbReference>
<dbReference type="RefSeq" id="WP_087137232.1">
    <property type="nucleotide sequence ID" value="NZ_FUKR01000048.1"/>
</dbReference>
<feature type="binding site" evidence="10">
    <location>
        <position position="152"/>
    </location>
    <ligand>
        <name>4-amino-2-methyl-5-(diphosphooxymethyl)pyrimidine</name>
        <dbReference type="ChEBI" id="CHEBI:57841"/>
    </ligand>
</feature>
<gene>
    <name evidence="10" type="primary">thiE</name>
    <name evidence="14" type="ORF">FM119_08460</name>
</gene>
<evidence type="ECO:0000256" key="3">
    <source>
        <dbReference type="ARBA" id="ARBA00022679"/>
    </source>
</evidence>
<comment type="pathway">
    <text evidence="2 10 12">Cofactor biosynthesis; thiamine diphosphate biosynthesis; thiamine phosphate from 4-amino-2-methyl-5-diphosphomethylpyrimidine and 4-methyl-5-(2-phosphoethyl)-thiazole: step 1/1.</text>
</comment>
<evidence type="ECO:0000256" key="4">
    <source>
        <dbReference type="ARBA" id="ARBA00022723"/>
    </source>
</evidence>
<comment type="catalytic activity">
    <reaction evidence="7 10 11">
        <text>4-methyl-5-(2-phosphooxyethyl)-thiazole + 4-amino-2-methyl-5-(diphosphooxymethyl)pyrimidine + H(+) = thiamine phosphate + diphosphate</text>
        <dbReference type="Rhea" id="RHEA:22328"/>
        <dbReference type="ChEBI" id="CHEBI:15378"/>
        <dbReference type="ChEBI" id="CHEBI:33019"/>
        <dbReference type="ChEBI" id="CHEBI:37575"/>
        <dbReference type="ChEBI" id="CHEBI:57841"/>
        <dbReference type="ChEBI" id="CHEBI:58296"/>
        <dbReference type="EC" id="2.5.1.3"/>
    </reaction>
</comment>
<evidence type="ECO:0000256" key="12">
    <source>
        <dbReference type="RuleBase" id="RU004253"/>
    </source>
</evidence>
<dbReference type="SUPFAM" id="SSF51391">
    <property type="entry name" value="Thiamin phosphate synthase"/>
    <property type="match status" value="1"/>
</dbReference>
<evidence type="ECO:0000256" key="9">
    <source>
        <dbReference type="ARBA" id="ARBA00047883"/>
    </source>
</evidence>
<dbReference type="NCBIfam" id="TIGR00693">
    <property type="entry name" value="thiE"/>
    <property type="match status" value="1"/>
</dbReference>
<evidence type="ECO:0000256" key="10">
    <source>
        <dbReference type="HAMAP-Rule" id="MF_00097"/>
    </source>
</evidence>
<dbReference type="GO" id="GO:0009228">
    <property type="term" value="P:thiamine biosynthetic process"/>
    <property type="evidence" value="ECO:0007669"/>
    <property type="project" value="UniProtKB-KW"/>
</dbReference>
<feature type="binding site" evidence="10">
    <location>
        <begin position="200"/>
        <end position="201"/>
    </location>
    <ligand>
        <name>2-[(2R,5Z)-2-carboxy-4-methylthiazol-5(2H)-ylidene]ethyl phosphate</name>
        <dbReference type="ChEBI" id="CHEBI:62899"/>
    </ligand>
</feature>
<evidence type="ECO:0000313" key="15">
    <source>
        <dbReference type="Proteomes" id="UP000196778"/>
    </source>
</evidence>
<dbReference type="OrthoDB" id="3243336at2"/>
<feature type="binding site" evidence="10">
    <location>
        <position position="123"/>
    </location>
    <ligand>
        <name>4-amino-2-methyl-5-(diphosphooxymethyl)pyrimidine</name>
        <dbReference type="ChEBI" id="CHEBI:57841"/>
    </ligand>
</feature>
<dbReference type="CDD" id="cd00564">
    <property type="entry name" value="TMP_TenI"/>
    <property type="match status" value="1"/>
</dbReference>
<dbReference type="AlphaFoldDB" id="A0A1R4JP06"/>
<comment type="catalytic activity">
    <reaction evidence="8 10 11">
        <text>2-(2-carboxy-4-methylthiazol-5-yl)ethyl phosphate + 4-amino-2-methyl-5-(diphosphooxymethyl)pyrimidine + 2 H(+) = thiamine phosphate + CO2 + diphosphate</text>
        <dbReference type="Rhea" id="RHEA:47848"/>
        <dbReference type="ChEBI" id="CHEBI:15378"/>
        <dbReference type="ChEBI" id="CHEBI:16526"/>
        <dbReference type="ChEBI" id="CHEBI:33019"/>
        <dbReference type="ChEBI" id="CHEBI:37575"/>
        <dbReference type="ChEBI" id="CHEBI:57841"/>
        <dbReference type="ChEBI" id="CHEBI:62890"/>
        <dbReference type="EC" id="2.5.1.3"/>
    </reaction>
</comment>
<organism evidence="14 15">
    <name type="scientific">Mycetocola reblochoni REB411</name>
    <dbReference type="NCBI Taxonomy" id="1255698"/>
    <lineage>
        <taxon>Bacteria</taxon>
        <taxon>Bacillati</taxon>
        <taxon>Actinomycetota</taxon>
        <taxon>Actinomycetes</taxon>
        <taxon>Micrococcales</taxon>
        <taxon>Microbacteriaceae</taxon>
        <taxon>Mycetocola</taxon>
    </lineage>
</organism>
<keyword evidence="4 10" id="KW-0479">Metal-binding</keyword>